<reference evidence="2 3" key="1">
    <citation type="journal article" date="2007" name="Nature">
        <title>Evolution of genes and genomes on the Drosophila phylogeny.</title>
        <authorList>
            <consortium name="Drosophila 12 Genomes Consortium"/>
            <person name="Clark A.G."/>
            <person name="Eisen M.B."/>
            <person name="Smith D.R."/>
            <person name="Bergman C.M."/>
            <person name="Oliver B."/>
            <person name="Markow T.A."/>
            <person name="Kaufman T.C."/>
            <person name="Kellis M."/>
            <person name="Gelbart W."/>
            <person name="Iyer V.N."/>
            <person name="Pollard D.A."/>
            <person name="Sackton T.B."/>
            <person name="Larracuente A.M."/>
            <person name="Singh N.D."/>
            <person name="Abad J.P."/>
            <person name="Abt D.N."/>
            <person name="Adryan B."/>
            <person name="Aguade M."/>
            <person name="Akashi H."/>
            <person name="Anderson W.W."/>
            <person name="Aquadro C.F."/>
            <person name="Ardell D.H."/>
            <person name="Arguello R."/>
            <person name="Artieri C.G."/>
            <person name="Barbash D.A."/>
            <person name="Barker D."/>
            <person name="Barsanti P."/>
            <person name="Batterham P."/>
            <person name="Batzoglou S."/>
            <person name="Begun D."/>
            <person name="Bhutkar A."/>
            <person name="Blanco E."/>
            <person name="Bosak S.A."/>
            <person name="Bradley R.K."/>
            <person name="Brand A.D."/>
            <person name="Brent M.R."/>
            <person name="Brooks A.N."/>
            <person name="Brown R.H."/>
            <person name="Butlin R.K."/>
            <person name="Caggese C."/>
            <person name="Calvi B.R."/>
            <person name="Bernardo de Carvalho A."/>
            <person name="Caspi A."/>
            <person name="Castrezana S."/>
            <person name="Celniker S.E."/>
            <person name="Chang J.L."/>
            <person name="Chapple C."/>
            <person name="Chatterji S."/>
            <person name="Chinwalla A."/>
            <person name="Civetta A."/>
            <person name="Clifton S.W."/>
            <person name="Comeron J.M."/>
            <person name="Costello J.C."/>
            <person name="Coyne J.A."/>
            <person name="Daub J."/>
            <person name="David R.G."/>
            <person name="Delcher A.L."/>
            <person name="Delehaunty K."/>
            <person name="Do C.B."/>
            <person name="Ebling H."/>
            <person name="Edwards K."/>
            <person name="Eickbush T."/>
            <person name="Evans J.D."/>
            <person name="Filipski A."/>
            <person name="Findeiss S."/>
            <person name="Freyhult E."/>
            <person name="Fulton L."/>
            <person name="Fulton R."/>
            <person name="Garcia A.C."/>
            <person name="Gardiner A."/>
            <person name="Garfield D.A."/>
            <person name="Garvin B.E."/>
            <person name="Gibson G."/>
            <person name="Gilbert D."/>
            <person name="Gnerre S."/>
            <person name="Godfrey J."/>
            <person name="Good R."/>
            <person name="Gotea V."/>
            <person name="Gravely B."/>
            <person name="Greenberg A.J."/>
            <person name="Griffiths-Jones S."/>
            <person name="Gross S."/>
            <person name="Guigo R."/>
            <person name="Gustafson E.A."/>
            <person name="Haerty W."/>
            <person name="Hahn M.W."/>
            <person name="Halligan D.L."/>
            <person name="Halpern A.L."/>
            <person name="Halter G.M."/>
            <person name="Han M.V."/>
            <person name="Heger A."/>
            <person name="Hillier L."/>
            <person name="Hinrichs A.S."/>
            <person name="Holmes I."/>
            <person name="Hoskins R.A."/>
            <person name="Hubisz M.J."/>
            <person name="Hultmark D."/>
            <person name="Huntley M.A."/>
            <person name="Jaffe D.B."/>
            <person name="Jagadeeshan S."/>
            <person name="Jeck W.R."/>
            <person name="Johnson J."/>
            <person name="Jones C.D."/>
            <person name="Jordan W.C."/>
            <person name="Karpen G.H."/>
            <person name="Kataoka E."/>
            <person name="Keightley P.D."/>
            <person name="Kheradpour P."/>
            <person name="Kirkness E.F."/>
            <person name="Koerich L.B."/>
            <person name="Kristiansen K."/>
            <person name="Kudrna D."/>
            <person name="Kulathinal R.J."/>
            <person name="Kumar S."/>
            <person name="Kwok R."/>
            <person name="Lander E."/>
            <person name="Langley C.H."/>
            <person name="Lapoint R."/>
            <person name="Lazzaro B.P."/>
            <person name="Lee S.J."/>
            <person name="Levesque L."/>
            <person name="Li R."/>
            <person name="Lin C.F."/>
            <person name="Lin M.F."/>
            <person name="Lindblad-Toh K."/>
            <person name="Llopart A."/>
            <person name="Long M."/>
            <person name="Low L."/>
            <person name="Lozovsky E."/>
            <person name="Lu J."/>
            <person name="Luo M."/>
            <person name="Machado C.A."/>
            <person name="Makalowski W."/>
            <person name="Marzo M."/>
            <person name="Matsuda M."/>
            <person name="Matzkin L."/>
            <person name="McAllister B."/>
            <person name="McBride C.S."/>
            <person name="McKernan B."/>
            <person name="McKernan K."/>
            <person name="Mendez-Lago M."/>
            <person name="Minx P."/>
            <person name="Mollenhauer M.U."/>
            <person name="Montooth K."/>
            <person name="Mount S.M."/>
            <person name="Mu X."/>
            <person name="Myers E."/>
            <person name="Negre B."/>
            <person name="Newfeld S."/>
            <person name="Nielsen R."/>
            <person name="Noor M.A."/>
            <person name="O'Grady P."/>
            <person name="Pachter L."/>
            <person name="Papaceit M."/>
            <person name="Parisi M.J."/>
            <person name="Parisi M."/>
            <person name="Parts L."/>
            <person name="Pedersen J.S."/>
            <person name="Pesole G."/>
            <person name="Phillippy A.M."/>
            <person name="Ponting C.P."/>
            <person name="Pop M."/>
            <person name="Porcelli D."/>
            <person name="Powell J.R."/>
            <person name="Prohaska S."/>
            <person name="Pruitt K."/>
            <person name="Puig M."/>
            <person name="Quesneville H."/>
            <person name="Ram K.R."/>
            <person name="Rand D."/>
            <person name="Rasmussen M.D."/>
            <person name="Reed L.K."/>
            <person name="Reenan R."/>
            <person name="Reily A."/>
            <person name="Remington K.A."/>
            <person name="Rieger T.T."/>
            <person name="Ritchie M.G."/>
            <person name="Robin C."/>
            <person name="Rogers Y.H."/>
            <person name="Rohde C."/>
            <person name="Rozas J."/>
            <person name="Rubenfield M.J."/>
            <person name="Ruiz A."/>
            <person name="Russo S."/>
            <person name="Salzberg S.L."/>
            <person name="Sanchez-Gracia A."/>
            <person name="Saranga D.J."/>
            <person name="Sato H."/>
            <person name="Schaeffer S.W."/>
            <person name="Schatz M.C."/>
            <person name="Schlenke T."/>
            <person name="Schwartz R."/>
            <person name="Segarra C."/>
            <person name="Singh R.S."/>
            <person name="Sirot L."/>
            <person name="Sirota M."/>
            <person name="Sisneros N.B."/>
            <person name="Smith C.D."/>
            <person name="Smith T.F."/>
            <person name="Spieth J."/>
            <person name="Stage D.E."/>
            <person name="Stark A."/>
            <person name="Stephan W."/>
            <person name="Strausberg R.L."/>
            <person name="Strempel S."/>
            <person name="Sturgill D."/>
            <person name="Sutton G."/>
            <person name="Sutton G.G."/>
            <person name="Tao W."/>
            <person name="Teichmann S."/>
            <person name="Tobari Y.N."/>
            <person name="Tomimura Y."/>
            <person name="Tsolas J.M."/>
            <person name="Valente V.L."/>
            <person name="Venter E."/>
            <person name="Venter J.C."/>
            <person name="Vicario S."/>
            <person name="Vieira F.G."/>
            <person name="Vilella A.J."/>
            <person name="Villasante A."/>
            <person name="Walenz B."/>
            <person name="Wang J."/>
            <person name="Wasserman M."/>
            <person name="Watts T."/>
            <person name="Wilson D."/>
            <person name="Wilson R.K."/>
            <person name="Wing R.A."/>
            <person name="Wolfner M.F."/>
            <person name="Wong A."/>
            <person name="Wong G.K."/>
            <person name="Wu C.I."/>
            <person name="Wu G."/>
            <person name="Yamamoto D."/>
            <person name="Yang H.P."/>
            <person name="Yang S.P."/>
            <person name="Yorke J.A."/>
            <person name="Yoshida K."/>
            <person name="Zdobnov E."/>
            <person name="Zhang P."/>
            <person name="Zhang Y."/>
            <person name="Zimin A.V."/>
            <person name="Baldwin J."/>
            <person name="Abdouelleil A."/>
            <person name="Abdulkadir J."/>
            <person name="Abebe A."/>
            <person name="Abera B."/>
            <person name="Abreu J."/>
            <person name="Acer S.C."/>
            <person name="Aftuck L."/>
            <person name="Alexander A."/>
            <person name="An P."/>
            <person name="Anderson E."/>
            <person name="Anderson S."/>
            <person name="Arachi H."/>
            <person name="Azer M."/>
            <person name="Bachantsang P."/>
            <person name="Barry A."/>
            <person name="Bayul T."/>
            <person name="Berlin A."/>
            <person name="Bessette D."/>
            <person name="Bloom T."/>
            <person name="Blye J."/>
            <person name="Boguslavskiy L."/>
            <person name="Bonnet C."/>
            <person name="Boukhgalter B."/>
            <person name="Bourzgui I."/>
            <person name="Brown A."/>
            <person name="Cahill P."/>
            <person name="Channer S."/>
            <person name="Cheshatsang Y."/>
            <person name="Chuda L."/>
            <person name="Citroen M."/>
            <person name="Collymore A."/>
            <person name="Cooke P."/>
            <person name="Costello M."/>
            <person name="D'Aco K."/>
            <person name="Daza R."/>
            <person name="De Haan G."/>
            <person name="DeGray S."/>
            <person name="DeMaso C."/>
            <person name="Dhargay N."/>
            <person name="Dooley K."/>
            <person name="Dooley E."/>
            <person name="Doricent M."/>
            <person name="Dorje P."/>
            <person name="Dorjee K."/>
            <person name="Dupes A."/>
            <person name="Elong R."/>
            <person name="Falk J."/>
            <person name="Farina A."/>
            <person name="Faro S."/>
            <person name="Ferguson D."/>
            <person name="Fisher S."/>
            <person name="Foley C.D."/>
            <person name="Franke A."/>
            <person name="Friedrich D."/>
            <person name="Gadbois L."/>
            <person name="Gearin G."/>
            <person name="Gearin C.R."/>
            <person name="Giannoukos G."/>
            <person name="Goode T."/>
            <person name="Graham J."/>
            <person name="Grandbois E."/>
            <person name="Grewal S."/>
            <person name="Gyaltsen K."/>
            <person name="Hafez N."/>
            <person name="Hagos B."/>
            <person name="Hall J."/>
            <person name="Henson C."/>
            <person name="Hollinger A."/>
            <person name="Honan T."/>
            <person name="Huard M.D."/>
            <person name="Hughes L."/>
            <person name="Hurhula B."/>
            <person name="Husby M.E."/>
            <person name="Kamat A."/>
            <person name="Kanga B."/>
            <person name="Kashin S."/>
            <person name="Khazanovich D."/>
            <person name="Kisner P."/>
            <person name="Lance K."/>
            <person name="Lara M."/>
            <person name="Lee W."/>
            <person name="Lennon N."/>
            <person name="Letendre F."/>
            <person name="LeVine R."/>
            <person name="Lipovsky A."/>
            <person name="Liu X."/>
            <person name="Liu J."/>
            <person name="Liu S."/>
            <person name="Lokyitsang T."/>
            <person name="Lokyitsang Y."/>
            <person name="Lubonja R."/>
            <person name="Lui A."/>
            <person name="MacDonald P."/>
            <person name="Magnisalis V."/>
            <person name="Maru K."/>
            <person name="Matthews C."/>
            <person name="McCusker W."/>
            <person name="McDonough S."/>
            <person name="Mehta T."/>
            <person name="Meldrim J."/>
            <person name="Meneus L."/>
            <person name="Mihai O."/>
            <person name="Mihalev A."/>
            <person name="Mihova T."/>
            <person name="Mittelman R."/>
            <person name="Mlenga V."/>
            <person name="Montmayeur A."/>
            <person name="Mulrain L."/>
            <person name="Navidi A."/>
            <person name="Naylor J."/>
            <person name="Negash T."/>
            <person name="Nguyen T."/>
            <person name="Nguyen N."/>
            <person name="Nicol R."/>
            <person name="Norbu C."/>
            <person name="Norbu N."/>
            <person name="Novod N."/>
            <person name="O'Neill B."/>
            <person name="Osman S."/>
            <person name="Markiewicz E."/>
            <person name="Oyono O.L."/>
            <person name="Patti C."/>
            <person name="Phunkhang P."/>
            <person name="Pierre F."/>
            <person name="Priest M."/>
            <person name="Raghuraman S."/>
            <person name="Rege F."/>
            <person name="Reyes R."/>
            <person name="Rise C."/>
            <person name="Rogov P."/>
            <person name="Ross K."/>
            <person name="Ryan E."/>
            <person name="Settipalli S."/>
            <person name="Shea T."/>
            <person name="Sherpa N."/>
            <person name="Shi L."/>
            <person name="Shih D."/>
            <person name="Sparrow T."/>
            <person name="Spaulding J."/>
            <person name="Stalker J."/>
            <person name="Stange-Thomann N."/>
            <person name="Stavropoulos S."/>
            <person name="Stone C."/>
            <person name="Strader C."/>
            <person name="Tesfaye S."/>
            <person name="Thomson T."/>
            <person name="Thoulutsang Y."/>
            <person name="Thoulutsang D."/>
            <person name="Topham K."/>
            <person name="Topping I."/>
            <person name="Tsamla T."/>
            <person name="Vassiliev H."/>
            <person name="Vo A."/>
            <person name="Wangchuk T."/>
            <person name="Wangdi T."/>
            <person name="Weiand M."/>
            <person name="Wilkinson J."/>
            <person name="Wilson A."/>
            <person name="Yadav S."/>
            <person name="Young G."/>
            <person name="Yu Q."/>
            <person name="Zembek L."/>
            <person name="Zhong D."/>
            <person name="Zimmer A."/>
            <person name="Zwirko Z."/>
            <person name="Jaffe D.B."/>
            <person name="Alvarez P."/>
            <person name="Brockman W."/>
            <person name="Butler J."/>
            <person name="Chin C."/>
            <person name="Gnerre S."/>
            <person name="Grabherr M."/>
            <person name="Kleber M."/>
            <person name="Mauceli E."/>
            <person name="MacCallum I."/>
        </authorList>
    </citation>
    <scope>NUCLEOTIDE SEQUENCE [LARGE SCALE GENOMIC DNA]</scope>
    <source>
        <strain evidence="3">MSH-3 / Tucson 14011-0111.49</strain>
    </source>
</reference>
<dbReference type="EMBL" id="CH479181">
    <property type="protein sequence ID" value="EDW31509.1"/>
    <property type="molecule type" value="Genomic_DNA"/>
</dbReference>
<keyword evidence="3" id="KW-1185">Reference proteome</keyword>
<proteinExistence type="predicted"/>
<sequence>MDQFISPYVRTLSEEQLLSAIQHVTRESRSAELNSGEGSPSSLGHRTSPQYPQYIDTEYPPVTTDYKGCIATELVQLNLLISRVYSHSGTHLSTLDRLNSGDLEMSGIAIMA</sequence>
<name>B4GCX1_DROPE</name>
<accession>B4GCX1</accession>
<dbReference type="HOGENOM" id="CLU_151491_0_0_1"/>
<gene>
    <name evidence="2" type="primary">Dper\GL10925</name>
    <name evidence="2" type="ORF">Dper_GL10925</name>
</gene>
<organism evidence="3">
    <name type="scientific">Drosophila persimilis</name>
    <name type="common">Fruit fly</name>
    <dbReference type="NCBI Taxonomy" id="7234"/>
    <lineage>
        <taxon>Eukaryota</taxon>
        <taxon>Metazoa</taxon>
        <taxon>Ecdysozoa</taxon>
        <taxon>Arthropoda</taxon>
        <taxon>Hexapoda</taxon>
        <taxon>Insecta</taxon>
        <taxon>Pterygota</taxon>
        <taxon>Neoptera</taxon>
        <taxon>Endopterygota</taxon>
        <taxon>Diptera</taxon>
        <taxon>Brachycera</taxon>
        <taxon>Muscomorpha</taxon>
        <taxon>Ephydroidea</taxon>
        <taxon>Drosophilidae</taxon>
        <taxon>Drosophila</taxon>
        <taxon>Sophophora</taxon>
    </lineage>
</organism>
<feature type="compositionally biased region" description="Polar residues" evidence="1">
    <location>
        <begin position="31"/>
        <end position="51"/>
    </location>
</feature>
<dbReference type="PhylomeDB" id="B4GCX1"/>
<dbReference type="OMA" id="PQYPQYI"/>
<evidence type="ECO:0000256" key="1">
    <source>
        <dbReference type="SAM" id="MobiDB-lite"/>
    </source>
</evidence>
<evidence type="ECO:0000313" key="3">
    <source>
        <dbReference type="Proteomes" id="UP000008744"/>
    </source>
</evidence>
<evidence type="ECO:0000313" key="2">
    <source>
        <dbReference type="EMBL" id="EDW31509.1"/>
    </source>
</evidence>
<dbReference type="Proteomes" id="UP000008744">
    <property type="component" value="Unassembled WGS sequence"/>
</dbReference>
<protein>
    <submittedName>
        <fullName evidence="2">GL10925</fullName>
    </submittedName>
</protein>
<feature type="region of interest" description="Disordered" evidence="1">
    <location>
        <begin position="27"/>
        <end position="55"/>
    </location>
</feature>
<dbReference type="AlphaFoldDB" id="B4GCX1"/>